<dbReference type="EMBL" id="JAGIKX010000008">
    <property type="protein sequence ID" value="MBP2257383.1"/>
    <property type="molecule type" value="Genomic_DNA"/>
</dbReference>
<dbReference type="RefSeq" id="WP_029269278.1">
    <property type="nucleotide sequence ID" value="NZ_JAGIKX010000008.1"/>
</dbReference>
<feature type="region of interest" description="Disordered" evidence="1">
    <location>
        <begin position="96"/>
        <end position="119"/>
    </location>
</feature>
<reference evidence="3 4" key="1">
    <citation type="submission" date="2021-03" db="EMBL/GenBank/DDBJ databases">
        <title>Genomic Encyclopedia of Type Strains, Phase IV (KMG-IV): sequencing the most valuable type-strain genomes for metagenomic binning, comparative biology and taxonomic classification.</title>
        <authorList>
            <person name="Goeker M."/>
        </authorList>
    </citation>
    <scope>NUCLEOTIDE SEQUENCE [LARGE SCALE GENOMIC DNA]</scope>
    <source>
        <strain evidence="3 4">DSM 25790</strain>
    </source>
</reference>
<dbReference type="PANTHER" id="PTHR30032:SF4">
    <property type="entry name" value="AMIDASE ENHANCER"/>
    <property type="match status" value="1"/>
</dbReference>
<evidence type="ECO:0000313" key="4">
    <source>
        <dbReference type="Proteomes" id="UP001519294"/>
    </source>
</evidence>
<organism evidence="3 4">
    <name type="scientific">Virgibacillus alimentarius</name>
    <dbReference type="NCBI Taxonomy" id="698769"/>
    <lineage>
        <taxon>Bacteria</taxon>
        <taxon>Bacillati</taxon>
        <taxon>Bacillota</taxon>
        <taxon>Bacilli</taxon>
        <taxon>Bacillales</taxon>
        <taxon>Bacillaceae</taxon>
        <taxon>Virgibacillus</taxon>
    </lineage>
</organism>
<protein>
    <submittedName>
        <fullName evidence="3">Stage II sporulation protein D</fullName>
    </submittedName>
</protein>
<name>A0ABS4S7B8_9BACI</name>
<dbReference type="InterPro" id="IPR014225">
    <property type="entry name" value="Spore_II_D_firmicutes"/>
</dbReference>
<accession>A0ABS4S7B8</accession>
<evidence type="ECO:0000259" key="2">
    <source>
        <dbReference type="Pfam" id="PF08486"/>
    </source>
</evidence>
<feature type="domain" description="Sporulation stage II protein D amidase enhancer LytB N-terminal" evidence="2">
    <location>
        <begin position="134"/>
        <end position="234"/>
    </location>
</feature>
<evidence type="ECO:0000256" key="1">
    <source>
        <dbReference type="SAM" id="MobiDB-lite"/>
    </source>
</evidence>
<dbReference type="NCBIfam" id="TIGR02669">
    <property type="entry name" value="SpoIID_LytB"/>
    <property type="match status" value="1"/>
</dbReference>
<dbReference type="NCBIfam" id="TIGR02870">
    <property type="entry name" value="spore_II_D"/>
    <property type="match status" value="1"/>
</dbReference>
<dbReference type="PANTHER" id="PTHR30032">
    <property type="entry name" value="N-ACETYLMURAMOYL-L-ALANINE AMIDASE-RELATED"/>
    <property type="match status" value="1"/>
</dbReference>
<keyword evidence="4" id="KW-1185">Reference proteome</keyword>
<sequence length="405" mass="46104">MKNRKYTYKTAMPKAWRKKKRKKRHAIDALRHKKNTTKQFNRPIPSLYWKQKKWKQFKKPISAWKLLSILALSSLMMIILVIPSLVVVPFGDDHTNESSAKPANEANKKQPEAESDSAAEIAKDSAFTVAVKRADTEKVEDVSLEDYVAGVVASEMPAEFELEALKAQSLAARTFIVNHLLHQGTPDAEVTDTVQHQVYKSEADLQKQWGKDYNQKMDKVKKAVAATKGEILTYDNSPITPAFFSTSNGYTENSEDYWDNELPYLRSVKSGWDKNSPKFLEQQIFPINEVEEALNIQLPKNTKVPTELNRTESNRVEELKLADQTFSGRDVREKLNLRSSDFSIEQKNNHLIFTTKGFGHGVGMSQYGANGMAKEGKKYDDIVKYYYQDIEINKITETAPTLVAK</sequence>
<dbReference type="InterPro" id="IPR013486">
    <property type="entry name" value="SpoIID/LytB"/>
</dbReference>
<gene>
    <name evidence="3" type="ORF">J2Z81_001331</name>
</gene>
<dbReference type="InterPro" id="IPR013693">
    <property type="entry name" value="SpoIID/LytB_N"/>
</dbReference>
<proteinExistence type="predicted"/>
<dbReference type="Proteomes" id="UP001519294">
    <property type="component" value="Unassembled WGS sequence"/>
</dbReference>
<evidence type="ECO:0000313" key="3">
    <source>
        <dbReference type="EMBL" id="MBP2257383.1"/>
    </source>
</evidence>
<dbReference type="InterPro" id="IPR051922">
    <property type="entry name" value="Bact_Sporulation_Assoc"/>
</dbReference>
<comment type="caution">
    <text evidence="3">The sequence shown here is derived from an EMBL/GenBank/DDBJ whole genome shotgun (WGS) entry which is preliminary data.</text>
</comment>
<dbReference type="Pfam" id="PF08486">
    <property type="entry name" value="SpoIID"/>
    <property type="match status" value="1"/>
</dbReference>